<organism evidence="7 8">
    <name type="scientific">Lodderomyces elongisporus (strain ATCC 11503 / CBS 2605 / JCM 1781 / NBRC 1676 / NRRL YB-4239)</name>
    <name type="common">Yeast</name>
    <name type="synonym">Saccharomyces elongisporus</name>
    <dbReference type="NCBI Taxonomy" id="379508"/>
    <lineage>
        <taxon>Eukaryota</taxon>
        <taxon>Fungi</taxon>
        <taxon>Dikarya</taxon>
        <taxon>Ascomycota</taxon>
        <taxon>Saccharomycotina</taxon>
        <taxon>Pichiomycetes</taxon>
        <taxon>Debaryomycetaceae</taxon>
        <taxon>Candida/Lodderomyces clade</taxon>
        <taxon>Lodderomyces</taxon>
    </lineage>
</organism>
<evidence type="ECO:0000256" key="5">
    <source>
        <dbReference type="SAM" id="MobiDB-lite"/>
    </source>
</evidence>
<evidence type="ECO:0000259" key="6">
    <source>
        <dbReference type="SMART" id="SM00460"/>
    </source>
</evidence>
<dbReference type="PANTHER" id="PTHR12143">
    <property type="entry name" value="PEPTIDE N-GLYCANASE PNGASE -RELATED"/>
    <property type="match status" value="1"/>
</dbReference>
<dbReference type="SUPFAM" id="SSF54001">
    <property type="entry name" value="Cysteine proteinases"/>
    <property type="match status" value="1"/>
</dbReference>
<evidence type="ECO:0000256" key="1">
    <source>
        <dbReference type="ARBA" id="ARBA00009390"/>
    </source>
</evidence>
<dbReference type="GO" id="GO:0046872">
    <property type="term" value="F:metal ion binding"/>
    <property type="evidence" value="ECO:0007669"/>
    <property type="project" value="UniProtKB-KW"/>
</dbReference>
<reference evidence="7 8" key="1">
    <citation type="journal article" date="2009" name="Nature">
        <title>Evolution of pathogenicity and sexual reproduction in eight Candida genomes.</title>
        <authorList>
            <person name="Butler G."/>
            <person name="Rasmussen M.D."/>
            <person name="Lin M.F."/>
            <person name="Santos M.A."/>
            <person name="Sakthikumar S."/>
            <person name="Munro C.A."/>
            <person name="Rheinbay E."/>
            <person name="Grabherr M."/>
            <person name="Forche A."/>
            <person name="Reedy J.L."/>
            <person name="Agrafioti I."/>
            <person name="Arnaud M.B."/>
            <person name="Bates S."/>
            <person name="Brown A.J."/>
            <person name="Brunke S."/>
            <person name="Costanzo M.C."/>
            <person name="Fitzpatrick D.A."/>
            <person name="de Groot P.W."/>
            <person name="Harris D."/>
            <person name="Hoyer L.L."/>
            <person name="Hube B."/>
            <person name="Klis F.M."/>
            <person name="Kodira C."/>
            <person name="Lennard N."/>
            <person name="Logue M.E."/>
            <person name="Martin R."/>
            <person name="Neiman A.M."/>
            <person name="Nikolaou E."/>
            <person name="Quail M.A."/>
            <person name="Quinn J."/>
            <person name="Santos M.C."/>
            <person name="Schmitzberger F.F."/>
            <person name="Sherlock G."/>
            <person name="Shah P."/>
            <person name="Silverstein K.A."/>
            <person name="Skrzypek M.S."/>
            <person name="Soll D."/>
            <person name="Staggs R."/>
            <person name="Stansfield I."/>
            <person name="Stumpf M.P."/>
            <person name="Sudbery P.E."/>
            <person name="Srikantha T."/>
            <person name="Zeng Q."/>
            <person name="Berman J."/>
            <person name="Berriman M."/>
            <person name="Heitman J."/>
            <person name="Gow N.A."/>
            <person name="Lorenz M.C."/>
            <person name="Birren B.W."/>
            <person name="Kellis M."/>
            <person name="Cuomo C.A."/>
        </authorList>
    </citation>
    <scope>NUCLEOTIDE SEQUENCE [LARGE SCALE GENOMIC DNA]</scope>
    <source>
        <strain evidence="8">ATCC 11503 / BCRC 21390 / CBS 2605 / JCM 1781 / NBRC 1676 / NRRL YB-4239</strain>
    </source>
</reference>
<dbReference type="AlphaFoldDB" id="A5DYA7"/>
<dbReference type="STRING" id="379508.A5DYA7"/>
<dbReference type="InterPro" id="IPR050883">
    <property type="entry name" value="PNGase"/>
</dbReference>
<keyword evidence="2" id="KW-0479">Metal-binding</keyword>
<keyword evidence="8" id="KW-1185">Reference proteome</keyword>
<dbReference type="SMART" id="SM00460">
    <property type="entry name" value="TGc"/>
    <property type="match status" value="1"/>
</dbReference>
<protein>
    <recommendedName>
        <fullName evidence="4">Peptide:N-glycanase 1</fullName>
    </recommendedName>
</protein>
<evidence type="ECO:0000313" key="8">
    <source>
        <dbReference type="Proteomes" id="UP000001996"/>
    </source>
</evidence>
<dbReference type="GO" id="GO:0097466">
    <property type="term" value="P:ubiquitin-dependent glycoprotein ERAD pathway"/>
    <property type="evidence" value="ECO:0007669"/>
    <property type="project" value="EnsemblFungi"/>
</dbReference>
<dbReference type="EMBL" id="CH981526">
    <property type="protein sequence ID" value="EDK44165.1"/>
    <property type="molecule type" value="Genomic_DNA"/>
</dbReference>
<dbReference type="FunCoup" id="A5DYA7">
    <property type="interactions" value="88"/>
</dbReference>
<dbReference type="Pfam" id="PF03835">
    <property type="entry name" value="Rad4"/>
    <property type="match status" value="1"/>
</dbReference>
<keyword evidence="3" id="KW-0862">Zinc</keyword>
<proteinExistence type="inferred from homology"/>
<comment type="similarity">
    <text evidence="1">Belongs to the transglutaminase-like superfamily. PNGase family.</text>
</comment>
<dbReference type="PANTHER" id="PTHR12143:SF19">
    <property type="entry name" value="PEPTIDE-N(4)-(N-ACETYL-BETA-GLUCOSAMINYL)ASPARAGINE AMIDASE"/>
    <property type="match status" value="1"/>
</dbReference>
<name>A5DYA7_LODEL</name>
<dbReference type="Gene3D" id="3.10.620.30">
    <property type="match status" value="2"/>
</dbReference>
<dbReference type="GO" id="GO:0000224">
    <property type="term" value="F:peptide-N4-(N-acetyl-beta-glucosaminyl)asparagine amidase activity"/>
    <property type="evidence" value="ECO:0007669"/>
    <property type="project" value="EnsemblFungi"/>
</dbReference>
<evidence type="ECO:0000313" key="7">
    <source>
        <dbReference type="EMBL" id="EDK44165.1"/>
    </source>
</evidence>
<dbReference type="KEGG" id="lel:PVL30_003192"/>
<dbReference type="GO" id="GO:0005634">
    <property type="term" value="C:nucleus"/>
    <property type="evidence" value="ECO:0007669"/>
    <property type="project" value="EnsemblFungi"/>
</dbReference>
<feature type="domain" description="Transglutaminase-like" evidence="6">
    <location>
        <begin position="197"/>
        <end position="257"/>
    </location>
</feature>
<dbReference type="InterPro" id="IPR038765">
    <property type="entry name" value="Papain-like_cys_pep_sf"/>
</dbReference>
<dbReference type="OrthoDB" id="409136at2759"/>
<evidence type="ECO:0000256" key="3">
    <source>
        <dbReference type="ARBA" id="ARBA00022833"/>
    </source>
</evidence>
<dbReference type="GO" id="GO:0006515">
    <property type="term" value="P:protein quality control for misfolded or incompletely synthesized proteins"/>
    <property type="evidence" value="ECO:0007669"/>
    <property type="project" value="EnsemblFungi"/>
</dbReference>
<sequence>MTTDFKSLSEKLINSYAKLQLSHSIKVANDIKPIQSTANRPVVNAIHSNVNYLLSHKDQKAIDAALDAIDLAKIYENIDKLEQENEKEKDKKKGNEEEKQEEEKQGKQGKENKGATANLKYDDLVVKEILRYFKHDFFEWVNTPKCSCGSDKAIGKGARRMPSTAPNPQKISIIEVYECQKCGKEIVFPRINNPVSLLETKKGRCGEWVNCFLLILEALIGDGGKDRVRFVWNQEDHVWVEYFSLGLQKWVHLDPCEAAFDEPLLYCENWGKKMSYVLGFNMNSVVDLSKKYITKEKQIPQQSIVDPKLVAKTLKWVNARKLVQKYQNLKDQGFSDSDALKLIYHEVIIPRNREQIALKEGDVKPSKTSLEGGNDVPRGRQTGSAEWTKARGEDGH</sequence>
<dbReference type="eggNOG" id="KOG0909">
    <property type="taxonomic scope" value="Eukaryota"/>
</dbReference>
<dbReference type="InterPro" id="IPR002931">
    <property type="entry name" value="Transglutaminase-like"/>
</dbReference>
<dbReference type="InParanoid" id="A5DYA7"/>
<feature type="region of interest" description="Disordered" evidence="5">
    <location>
        <begin position="359"/>
        <end position="396"/>
    </location>
</feature>
<gene>
    <name evidence="7" type="ORF">LELG_02344</name>
</gene>
<dbReference type="GO" id="GO:0120125">
    <property type="term" value="C:PNGase complex"/>
    <property type="evidence" value="ECO:0007669"/>
    <property type="project" value="EnsemblFungi"/>
</dbReference>
<accession>A5DYA7</accession>
<dbReference type="VEuPathDB" id="FungiDB:LELG_02344"/>
<dbReference type="OMA" id="NDFFTWI"/>
<dbReference type="GO" id="GO:0005829">
    <property type="term" value="C:cytosol"/>
    <property type="evidence" value="ECO:0007669"/>
    <property type="project" value="EnsemblFungi"/>
</dbReference>
<evidence type="ECO:0000256" key="2">
    <source>
        <dbReference type="ARBA" id="ARBA00022723"/>
    </source>
</evidence>
<dbReference type="GeneID" id="5233623"/>
<dbReference type="Proteomes" id="UP000001996">
    <property type="component" value="Unassembled WGS sequence"/>
</dbReference>
<evidence type="ECO:0000256" key="4">
    <source>
        <dbReference type="ARBA" id="ARBA00032858"/>
    </source>
</evidence>
<dbReference type="HOGENOM" id="CLU_031058_0_1_1"/>
<feature type="region of interest" description="Disordered" evidence="5">
    <location>
        <begin position="84"/>
        <end position="113"/>
    </location>
</feature>
<dbReference type="InterPro" id="IPR018325">
    <property type="entry name" value="Rad4/PNGase_transGLS-fold"/>
</dbReference>